<reference evidence="10" key="1">
    <citation type="journal article" date="2022" name="Int. J. Syst. Evol. Microbiol.">
        <title>Pseudomonas aegrilactucae sp. nov. and Pseudomonas morbosilactucae sp. nov., pathogens causing bacterial rot of lettuce in Japan.</title>
        <authorList>
            <person name="Sawada H."/>
            <person name="Fujikawa T."/>
            <person name="Satou M."/>
        </authorList>
    </citation>
    <scope>NUCLEOTIDE SEQUENCE</scope>
    <source>
        <strain evidence="10">0166_1</strain>
    </source>
</reference>
<evidence type="ECO:0000256" key="4">
    <source>
        <dbReference type="ARBA" id="ARBA00022857"/>
    </source>
</evidence>
<evidence type="ECO:0000256" key="7">
    <source>
        <dbReference type="HAMAP-Rule" id="MF_00966"/>
    </source>
</evidence>
<feature type="binding site" evidence="7">
    <location>
        <position position="220"/>
    </location>
    <ligand>
        <name>substrate</name>
    </ligand>
</feature>
<feature type="binding site" evidence="7">
    <location>
        <position position="201"/>
    </location>
    <ligand>
        <name>substrate</name>
    </ligand>
</feature>
<feature type="active site" description="Proton acceptor" evidence="7">
    <location>
        <position position="225"/>
    </location>
</feature>
<dbReference type="PRINTS" id="PR00079">
    <property type="entry name" value="G6PDHDRGNASE"/>
</dbReference>
<dbReference type="Gene3D" id="3.30.360.10">
    <property type="entry name" value="Dihydrodipicolinate Reductase, domain 2"/>
    <property type="match status" value="1"/>
</dbReference>
<keyword evidence="6 7" id="KW-0119">Carbohydrate metabolism</keyword>
<dbReference type="HAMAP" id="MF_00966">
    <property type="entry name" value="G6PD"/>
    <property type="match status" value="1"/>
</dbReference>
<comment type="pathway">
    <text evidence="1 7">Carbohydrate degradation; pentose phosphate pathway; D-ribulose 5-phosphate from D-glucose 6-phosphate (oxidative stage): step 1/3.</text>
</comment>
<comment type="caution">
    <text evidence="7">Lacks conserved residue(s) required for the propagation of feature annotation.</text>
</comment>
<comment type="similarity">
    <text evidence="2 7">Belongs to the glucose-6-phosphate dehydrogenase family.</text>
</comment>
<keyword evidence="4 7" id="KW-0521">NADP</keyword>
<dbReference type="RefSeq" id="WP_259315050.1">
    <property type="nucleotide sequence ID" value="NZ_CP087164.1"/>
</dbReference>
<sequence length="454" mass="50614">MTHDSDALVFFGATGDLAHKKIFPALHALVRRGTLDVPVIGVAKAGWTLDDLKNRAKESIDEHDDALDRLLELLRYVDGDYSDPATFGELRKQLGDAERPMHYLAIPPSLFGTVVKALKSSGSADDARVVVEKPFGHDLKSAQELNRVLHEVFPETSVFRIDHYLGKEPVENLTYVRFANRFLEPLLRAEHVEHVQITMAESFGVQGRGRFYEEAGTIRDVVQNHLLQVLAMLGMDPPVDHSSEAIRDEKVRFMRSVRPLIPSDVVRGQFDGYRDEDGVAKDSKVETFVAVKLHADSWRWAGVPFLIRAGKELATTGTQVVVVLRQPPARVFDRGIPNRIRFEISPNVVISFDVMIKKPGEQMIGEMVALDLDEKAADEMEPYERLLGDALHGDQSLFARQDTVEAAWRIVDGILGDVTPIHPYATGTWGPSEADRLLPAGAKWLDPDPSEHPA</sequence>
<feature type="domain" description="Glucose-6-phosphate dehydrogenase NAD-binding" evidence="8">
    <location>
        <begin position="9"/>
        <end position="172"/>
    </location>
</feature>
<evidence type="ECO:0000256" key="2">
    <source>
        <dbReference type="ARBA" id="ARBA00009975"/>
    </source>
</evidence>
<evidence type="ECO:0000313" key="10">
    <source>
        <dbReference type="EMBL" id="UGS35362.1"/>
    </source>
</evidence>
<dbReference type="PANTHER" id="PTHR23429">
    <property type="entry name" value="GLUCOSE-6-PHOSPHATE 1-DEHYDROGENASE G6PD"/>
    <property type="match status" value="1"/>
</dbReference>
<name>A0A9E6XX22_9ACTN</name>
<dbReference type="Pfam" id="PF00479">
    <property type="entry name" value="G6PD_N"/>
    <property type="match status" value="1"/>
</dbReference>
<dbReference type="SUPFAM" id="SSF55347">
    <property type="entry name" value="Glyceraldehyde-3-phosphate dehydrogenase-like, C-terminal domain"/>
    <property type="match status" value="1"/>
</dbReference>
<dbReference type="NCBIfam" id="TIGR00871">
    <property type="entry name" value="zwf"/>
    <property type="match status" value="1"/>
</dbReference>
<feature type="binding site" evidence="7">
    <location>
        <position position="167"/>
    </location>
    <ligand>
        <name>substrate</name>
    </ligand>
</feature>
<dbReference type="Proteomes" id="UP001162834">
    <property type="component" value="Chromosome"/>
</dbReference>
<feature type="binding site" evidence="7">
    <location>
        <position position="133"/>
    </location>
    <ligand>
        <name>NADP(+)</name>
        <dbReference type="ChEBI" id="CHEBI:58349"/>
    </ligand>
</feature>
<dbReference type="PANTHER" id="PTHR23429:SF0">
    <property type="entry name" value="GLUCOSE-6-PHOSPHATE 1-DEHYDROGENASE"/>
    <property type="match status" value="1"/>
</dbReference>
<dbReference type="InterPro" id="IPR022674">
    <property type="entry name" value="G6P_DH_NAD-bd"/>
</dbReference>
<keyword evidence="3 7" id="KW-0313">Glucose metabolism</keyword>
<dbReference type="GO" id="GO:0005829">
    <property type="term" value="C:cytosol"/>
    <property type="evidence" value="ECO:0007669"/>
    <property type="project" value="TreeGrafter"/>
</dbReference>
<evidence type="ECO:0000256" key="1">
    <source>
        <dbReference type="ARBA" id="ARBA00004937"/>
    </source>
</evidence>
<dbReference type="InterPro" id="IPR036291">
    <property type="entry name" value="NAD(P)-bd_dom_sf"/>
</dbReference>
<evidence type="ECO:0000256" key="5">
    <source>
        <dbReference type="ARBA" id="ARBA00023002"/>
    </source>
</evidence>
<dbReference type="EMBL" id="CP087164">
    <property type="protein sequence ID" value="UGS35362.1"/>
    <property type="molecule type" value="Genomic_DNA"/>
</dbReference>
<evidence type="ECO:0000256" key="3">
    <source>
        <dbReference type="ARBA" id="ARBA00022526"/>
    </source>
</evidence>
<dbReference type="InterPro" id="IPR019796">
    <property type="entry name" value="G6P_DH_AS"/>
</dbReference>
<evidence type="ECO:0000313" key="11">
    <source>
        <dbReference type="Proteomes" id="UP001162834"/>
    </source>
</evidence>
<comment type="function">
    <text evidence="7">Catalyzes the oxidation of glucose 6-phosphate to 6-phosphogluconolactone.</text>
</comment>
<keyword evidence="5 7" id="KW-0560">Oxidoreductase</keyword>
<feature type="binding site" evidence="7">
    <location>
        <position position="163"/>
    </location>
    <ligand>
        <name>substrate</name>
    </ligand>
</feature>
<feature type="domain" description="Glucose-6-phosphate dehydrogenase C-terminal" evidence="9">
    <location>
        <begin position="175"/>
        <end position="440"/>
    </location>
</feature>
<dbReference type="InterPro" id="IPR022675">
    <property type="entry name" value="G6P_DH_C"/>
</dbReference>
<proteinExistence type="inferred from homology"/>
<organism evidence="10 11">
    <name type="scientific">Capillimicrobium parvum</name>
    <dbReference type="NCBI Taxonomy" id="2884022"/>
    <lineage>
        <taxon>Bacteria</taxon>
        <taxon>Bacillati</taxon>
        <taxon>Actinomycetota</taxon>
        <taxon>Thermoleophilia</taxon>
        <taxon>Solirubrobacterales</taxon>
        <taxon>Capillimicrobiaceae</taxon>
        <taxon>Capillimicrobium</taxon>
    </lineage>
</organism>
<dbReference type="SUPFAM" id="SSF51735">
    <property type="entry name" value="NAD(P)-binding Rossmann-fold domains"/>
    <property type="match status" value="1"/>
</dbReference>
<dbReference type="GO" id="GO:0050661">
    <property type="term" value="F:NADP binding"/>
    <property type="evidence" value="ECO:0007669"/>
    <property type="project" value="UniProtKB-UniRule"/>
</dbReference>
<evidence type="ECO:0000259" key="9">
    <source>
        <dbReference type="Pfam" id="PF02781"/>
    </source>
</evidence>
<gene>
    <name evidence="10" type="primary">zwf1_1</name>
    <name evidence="7" type="synonym">zwf</name>
    <name evidence="10" type="ORF">DSM104329_01750</name>
</gene>
<comment type="catalytic activity">
    <reaction evidence="7">
        <text>D-glucose 6-phosphate + NADP(+) = 6-phospho-D-glucono-1,5-lactone + NADPH + H(+)</text>
        <dbReference type="Rhea" id="RHEA:15841"/>
        <dbReference type="ChEBI" id="CHEBI:15378"/>
        <dbReference type="ChEBI" id="CHEBI:57783"/>
        <dbReference type="ChEBI" id="CHEBI:57955"/>
        <dbReference type="ChEBI" id="CHEBI:58349"/>
        <dbReference type="ChEBI" id="CHEBI:61548"/>
        <dbReference type="EC" id="1.1.1.49"/>
    </reaction>
</comment>
<dbReference type="GO" id="GO:0004345">
    <property type="term" value="F:glucose-6-phosphate dehydrogenase activity"/>
    <property type="evidence" value="ECO:0007669"/>
    <property type="project" value="UniProtKB-UniRule"/>
</dbReference>
<dbReference type="KEGG" id="sbae:DSM104329_01750"/>
<dbReference type="GO" id="GO:0009051">
    <property type="term" value="P:pentose-phosphate shunt, oxidative branch"/>
    <property type="evidence" value="ECO:0007669"/>
    <property type="project" value="TreeGrafter"/>
</dbReference>
<dbReference type="GO" id="GO:0006006">
    <property type="term" value="P:glucose metabolic process"/>
    <property type="evidence" value="ECO:0007669"/>
    <property type="project" value="UniProtKB-KW"/>
</dbReference>
<evidence type="ECO:0000256" key="6">
    <source>
        <dbReference type="ARBA" id="ARBA00023277"/>
    </source>
</evidence>
<accession>A0A9E6XX22</accession>
<dbReference type="Pfam" id="PF02781">
    <property type="entry name" value="G6PD_C"/>
    <property type="match status" value="1"/>
</dbReference>
<protein>
    <recommendedName>
        <fullName evidence="7">Glucose-6-phosphate 1-dehydrogenase</fullName>
        <shortName evidence="7">G6PD</shortName>
        <ecNumber evidence="7">1.1.1.49</ecNumber>
    </recommendedName>
</protein>
<feature type="binding site" evidence="7">
    <location>
        <position position="311"/>
    </location>
    <ligand>
        <name>substrate</name>
    </ligand>
</feature>
<dbReference type="InterPro" id="IPR001282">
    <property type="entry name" value="G6P_DH"/>
</dbReference>
<dbReference type="AlphaFoldDB" id="A0A9E6XX22"/>
<dbReference type="Gene3D" id="3.40.50.720">
    <property type="entry name" value="NAD(P)-binding Rossmann-like Domain"/>
    <property type="match status" value="1"/>
</dbReference>
<dbReference type="PROSITE" id="PS00069">
    <property type="entry name" value="G6P_DEHYDROGENASE"/>
    <property type="match status" value="1"/>
</dbReference>
<dbReference type="EC" id="1.1.1.49" evidence="7"/>
<evidence type="ECO:0000259" key="8">
    <source>
        <dbReference type="Pfam" id="PF00479"/>
    </source>
</evidence>
<dbReference type="PIRSF" id="PIRSF000110">
    <property type="entry name" value="G6PD"/>
    <property type="match status" value="1"/>
</dbReference>
<keyword evidence="11" id="KW-1185">Reference proteome</keyword>